<evidence type="ECO:0000313" key="2">
    <source>
        <dbReference type="EMBL" id="MET1254366.1"/>
    </source>
</evidence>
<dbReference type="EMBL" id="JBEVCJ010000003">
    <property type="protein sequence ID" value="MET1254366.1"/>
    <property type="molecule type" value="Genomic_DNA"/>
</dbReference>
<reference evidence="2 3" key="1">
    <citation type="submission" date="2024-06" db="EMBL/GenBank/DDBJ databases">
        <authorList>
            <person name="Li F."/>
        </authorList>
    </citation>
    <scope>NUCLEOTIDE SEQUENCE [LARGE SCALE GENOMIC DNA]</scope>
    <source>
        <strain evidence="2 3">GXAS 311</strain>
    </source>
</reference>
<gene>
    <name evidence="2" type="ORF">ABVT43_04415</name>
</gene>
<dbReference type="SUPFAM" id="SSF88697">
    <property type="entry name" value="PUA domain-like"/>
    <property type="match status" value="1"/>
</dbReference>
<name>A0ABV2BR58_9GAMM</name>
<dbReference type="InterPro" id="IPR002740">
    <property type="entry name" value="EVE_domain"/>
</dbReference>
<keyword evidence="3" id="KW-1185">Reference proteome</keyword>
<dbReference type="Gene3D" id="3.10.590.10">
    <property type="entry name" value="ph1033 like domains"/>
    <property type="match status" value="1"/>
</dbReference>
<comment type="caution">
    <text evidence="2">The sequence shown here is derived from an EMBL/GenBank/DDBJ whole genome shotgun (WGS) entry which is preliminary data.</text>
</comment>
<protein>
    <submittedName>
        <fullName evidence="2">EVE domain-containing protein</fullName>
    </submittedName>
</protein>
<accession>A0ABV2BR58</accession>
<dbReference type="Proteomes" id="UP001548189">
    <property type="component" value="Unassembled WGS sequence"/>
</dbReference>
<dbReference type="PANTHER" id="PTHR14087">
    <property type="entry name" value="THYMOCYTE NUCLEAR PROTEIN 1"/>
    <property type="match status" value="1"/>
</dbReference>
<dbReference type="InterPro" id="IPR015947">
    <property type="entry name" value="PUA-like_sf"/>
</dbReference>
<dbReference type="Pfam" id="PF01878">
    <property type="entry name" value="EVE"/>
    <property type="match status" value="1"/>
</dbReference>
<sequence>MNYWLLKTEPDVFGIDDLAALGKLAEPWNGIRNYQARNIIRDQIKTDDLALIYHSSCKNVGVAGIGKVVSEAYVDPDQFDPESVYFDAKSSPEKPKWFRFDLRFVKKFSAIVSLPEIKSNPELANMVLLKQGRLSVQPVKDNEWKLICQLAQRKS</sequence>
<organism evidence="2 3">
    <name type="scientific">Aliikangiella maris</name>
    <dbReference type="NCBI Taxonomy" id="3162458"/>
    <lineage>
        <taxon>Bacteria</taxon>
        <taxon>Pseudomonadati</taxon>
        <taxon>Pseudomonadota</taxon>
        <taxon>Gammaproteobacteria</taxon>
        <taxon>Oceanospirillales</taxon>
        <taxon>Pleioneaceae</taxon>
        <taxon>Aliikangiella</taxon>
    </lineage>
</organism>
<evidence type="ECO:0000313" key="3">
    <source>
        <dbReference type="Proteomes" id="UP001548189"/>
    </source>
</evidence>
<dbReference type="InterPro" id="IPR052181">
    <property type="entry name" value="5hmC_binding"/>
</dbReference>
<dbReference type="InterPro" id="IPR047197">
    <property type="entry name" value="THYN1-like_EVE"/>
</dbReference>
<dbReference type="PANTHER" id="PTHR14087:SF7">
    <property type="entry name" value="THYMOCYTE NUCLEAR PROTEIN 1"/>
    <property type="match status" value="1"/>
</dbReference>
<dbReference type="CDD" id="cd21133">
    <property type="entry name" value="EVE"/>
    <property type="match status" value="1"/>
</dbReference>
<feature type="domain" description="EVE" evidence="1">
    <location>
        <begin position="2"/>
        <end position="150"/>
    </location>
</feature>
<dbReference type="RefSeq" id="WP_353873925.1">
    <property type="nucleotide sequence ID" value="NZ_JBEVCJ010000003.1"/>
</dbReference>
<evidence type="ECO:0000259" key="1">
    <source>
        <dbReference type="Pfam" id="PF01878"/>
    </source>
</evidence>
<proteinExistence type="predicted"/>